<dbReference type="RefSeq" id="WP_157543167.1">
    <property type="nucleotide sequence ID" value="NZ_WQLA01000007.1"/>
</dbReference>
<dbReference type="AlphaFoldDB" id="A0A6I4IH35"/>
<accession>A0A6I4IH35</accession>
<feature type="region of interest" description="Disordered" evidence="2">
    <location>
        <begin position="327"/>
        <end position="356"/>
    </location>
</feature>
<keyword evidence="4" id="KW-1185">Reference proteome</keyword>
<comment type="caution">
    <text evidence="3">The sequence shown here is derived from an EMBL/GenBank/DDBJ whole genome shotgun (WGS) entry which is preliminary data.</text>
</comment>
<feature type="region of interest" description="Disordered" evidence="2">
    <location>
        <begin position="264"/>
        <end position="308"/>
    </location>
</feature>
<name>A0A6I4IH35_9SPHI</name>
<feature type="region of interest" description="Disordered" evidence="2">
    <location>
        <begin position="206"/>
        <end position="233"/>
    </location>
</feature>
<sequence length="466" mass="53267">MKQQEILKKIGNILKELNEQYEYLQAQEAHINDLELELFAANAKFLTDHNEILRKINAQYLNVIPALPEHQEPAQLNFDNNMPQEAASSVTETNILPPLFEDAVTYQDDNADDQPHQDEVEIETLHHEHNANESTTHEVESEPFYFMNDDKAVSDKQPEEYADNASVEQPIILPASTEHNDEHNIAIEPAYEHNEFSFVRNQPQVSEEPHAFELQSSYSTEETTAPPHVDLTAVDDETHAEKAREEQRIPETYESILEKYGQPLSSQPVESASTNVDSNYQSPEEFNHAEQPEASSHQTSKFEEETANTFAEREVTVPIAEEKASVLQDNTQQHTEEPKTFHTQTPAANHREPEAQPLSLHERLAAQLRGESVSNASTQPQPAQQQSAVTDVKSAINLNDRMLFVKELFNGYGMAYNEAIEILNRCKNFEEADKFLKMNYVTKNHWTEKPSTVDKFYAVLRRRFPQ</sequence>
<evidence type="ECO:0000256" key="2">
    <source>
        <dbReference type="SAM" id="MobiDB-lite"/>
    </source>
</evidence>
<reference evidence="3 4" key="1">
    <citation type="submission" date="2019-12" db="EMBL/GenBank/DDBJ databases">
        <title>Mucilaginibacter sp. HME9299 genome sequencing and assembly.</title>
        <authorList>
            <person name="Kang H."/>
            <person name="Kim H."/>
            <person name="Joh K."/>
        </authorList>
    </citation>
    <scope>NUCLEOTIDE SEQUENCE [LARGE SCALE GENOMIC DNA]</scope>
    <source>
        <strain evidence="3 4">HME9299</strain>
    </source>
</reference>
<feature type="compositionally biased region" description="Polar residues" evidence="2">
    <location>
        <begin position="264"/>
        <end position="284"/>
    </location>
</feature>
<evidence type="ECO:0000313" key="3">
    <source>
        <dbReference type="EMBL" id="MVN92856.1"/>
    </source>
</evidence>
<feature type="compositionally biased region" description="Polar residues" evidence="2">
    <location>
        <begin position="214"/>
        <end position="223"/>
    </location>
</feature>
<protein>
    <submittedName>
        <fullName evidence="3">Uncharacterized protein</fullName>
    </submittedName>
</protein>
<keyword evidence="1" id="KW-0175">Coiled coil</keyword>
<evidence type="ECO:0000313" key="4">
    <source>
        <dbReference type="Proteomes" id="UP000434850"/>
    </source>
</evidence>
<dbReference type="EMBL" id="WQLA01000007">
    <property type="protein sequence ID" value="MVN92856.1"/>
    <property type="molecule type" value="Genomic_DNA"/>
</dbReference>
<gene>
    <name evidence="3" type="ORF">GO816_17110</name>
</gene>
<organism evidence="3 4">
    <name type="scientific">Mucilaginibacter aquatilis</name>
    <dbReference type="NCBI Taxonomy" id="1517760"/>
    <lineage>
        <taxon>Bacteria</taxon>
        <taxon>Pseudomonadati</taxon>
        <taxon>Bacteroidota</taxon>
        <taxon>Sphingobacteriia</taxon>
        <taxon>Sphingobacteriales</taxon>
        <taxon>Sphingobacteriaceae</taxon>
        <taxon>Mucilaginibacter</taxon>
    </lineage>
</organism>
<proteinExistence type="predicted"/>
<feature type="coiled-coil region" evidence="1">
    <location>
        <begin position="7"/>
        <end position="44"/>
    </location>
</feature>
<dbReference type="OrthoDB" id="1100725at2"/>
<evidence type="ECO:0000256" key="1">
    <source>
        <dbReference type="SAM" id="Coils"/>
    </source>
</evidence>
<dbReference type="Proteomes" id="UP000434850">
    <property type="component" value="Unassembled WGS sequence"/>
</dbReference>